<dbReference type="PANTHER" id="PTHR35910:SF6">
    <property type="entry name" value="2EXR DOMAIN-CONTAINING PROTEIN"/>
    <property type="match status" value="1"/>
</dbReference>
<dbReference type="AlphaFoldDB" id="A0AAN6X0I4"/>
<proteinExistence type="predicted"/>
<dbReference type="InterPro" id="IPR045518">
    <property type="entry name" value="2EXR"/>
</dbReference>
<keyword evidence="3" id="KW-1185">Reference proteome</keyword>
<dbReference type="PANTHER" id="PTHR35910">
    <property type="entry name" value="2EXR DOMAIN-CONTAINING PROTEIN"/>
    <property type="match status" value="1"/>
</dbReference>
<sequence>MFDPLYGLATISSWTPTLDPSTTVITTTTTTFHDSPASVFHTTPSGTGQPTHDDDTDSLASYWLRVLIKISILAGWFSERLRSYARLAQEACAEASEERRLRSLSSSSSTSLASHSVLKRPAPGAPETFPKFGLLPAELRQQIWTEALPRSRLLLLELPSGGASSSPAEVFHALRKRSGRARKIKKRGGNIFTCATPPPTLLHVNHESRLIALKHYRLGLAPRGHPCPKIYVNLQKDVIGLCNEVMESPAGKNLIRLTPDLRLAKNLCLASASSASFLAGRQANVLESVEDIAIVDSALFAVGLTPKIAGLDWGYWIRWQIRQKRARWGMGGEGKEVGMVDHEKVV</sequence>
<reference evidence="2" key="1">
    <citation type="journal article" date="2023" name="Mol. Phylogenet. Evol.">
        <title>Genome-scale phylogeny and comparative genomics of the fungal order Sordariales.</title>
        <authorList>
            <person name="Hensen N."/>
            <person name="Bonometti L."/>
            <person name="Westerberg I."/>
            <person name="Brannstrom I.O."/>
            <person name="Guillou S."/>
            <person name="Cros-Aarteil S."/>
            <person name="Calhoun S."/>
            <person name="Haridas S."/>
            <person name="Kuo A."/>
            <person name="Mondo S."/>
            <person name="Pangilinan J."/>
            <person name="Riley R."/>
            <person name="LaButti K."/>
            <person name="Andreopoulos B."/>
            <person name="Lipzen A."/>
            <person name="Chen C."/>
            <person name="Yan M."/>
            <person name="Daum C."/>
            <person name="Ng V."/>
            <person name="Clum A."/>
            <person name="Steindorff A."/>
            <person name="Ohm R.A."/>
            <person name="Martin F."/>
            <person name="Silar P."/>
            <person name="Natvig D.O."/>
            <person name="Lalanne C."/>
            <person name="Gautier V."/>
            <person name="Ament-Velasquez S.L."/>
            <person name="Kruys A."/>
            <person name="Hutchinson M.I."/>
            <person name="Powell A.J."/>
            <person name="Barry K."/>
            <person name="Miller A.N."/>
            <person name="Grigoriev I.V."/>
            <person name="Debuchy R."/>
            <person name="Gladieux P."/>
            <person name="Hiltunen Thoren M."/>
            <person name="Johannesson H."/>
        </authorList>
    </citation>
    <scope>NUCLEOTIDE SEQUENCE</scope>
    <source>
        <strain evidence="2">PSN309</strain>
    </source>
</reference>
<organism evidence="2 3">
    <name type="scientific">Podospora australis</name>
    <dbReference type="NCBI Taxonomy" id="1536484"/>
    <lineage>
        <taxon>Eukaryota</taxon>
        <taxon>Fungi</taxon>
        <taxon>Dikarya</taxon>
        <taxon>Ascomycota</taxon>
        <taxon>Pezizomycotina</taxon>
        <taxon>Sordariomycetes</taxon>
        <taxon>Sordariomycetidae</taxon>
        <taxon>Sordariales</taxon>
        <taxon>Podosporaceae</taxon>
        <taxon>Podospora</taxon>
    </lineage>
</organism>
<dbReference type="Pfam" id="PF20150">
    <property type="entry name" value="2EXR"/>
    <property type="match status" value="1"/>
</dbReference>
<feature type="domain" description="2EXR" evidence="1">
    <location>
        <begin position="129"/>
        <end position="239"/>
    </location>
</feature>
<evidence type="ECO:0000313" key="3">
    <source>
        <dbReference type="Proteomes" id="UP001302126"/>
    </source>
</evidence>
<comment type="caution">
    <text evidence="2">The sequence shown here is derived from an EMBL/GenBank/DDBJ whole genome shotgun (WGS) entry which is preliminary data.</text>
</comment>
<evidence type="ECO:0000313" key="2">
    <source>
        <dbReference type="EMBL" id="KAK4191640.1"/>
    </source>
</evidence>
<dbReference type="EMBL" id="MU864358">
    <property type="protein sequence ID" value="KAK4191640.1"/>
    <property type="molecule type" value="Genomic_DNA"/>
</dbReference>
<evidence type="ECO:0000259" key="1">
    <source>
        <dbReference type="Pfam" id="PF20150"/>
    </source>
</evidence>
<protein>
    <recommendedName>
        <fullName evidence="1">2EXR domain-containing protein</fullName>
    </recommendedName>
</protein>
<dbReference type="Proteomes" id="UP001302126">
    <property type="component" value="Unassembled WGS sequence"/>
</dbReference>
<reference evidence="2" key="2">
    <citation type="submission" date="2023-05" db="EMBL/GenBank/DDBJ databases">
        <authorList>
            <consortium name="Lawrence Berkeley National Laboratory"/>
            <person name="Steindorff A."/>
            <person name="Hensen N."/>
            <person name="Bonometti L."/>
            <person name="Westerberg I."/>
            <person name="Brannstrom I.O."/>
            <person name="Guillou S."/>
            <person name="Cros-Aarteil S."/>
            <person name="Calhoun S."/>
            <person name="Haridas S."/>
            <person name="Kuo A."/>
            <person name="Mondo S."/>
            <person name="Pangilinan J."/>
            <person name="Riley R."/>
            <person name="Labutti K."/>
            <person name="Andreopoulos B."/>
            <person name="Lipzen A."/>
            <person name="Chen C."/>
            <person name="Yanf M."/>
            <person name="Daum C."/>
            <person name="Ng V."/>
            <person name="Clum A."/>
            <person name="Ohm R."/>
            <person name="Martin F."/>
            <person name="Silar P."/>
            <person name="Natvig D."/>
            <person name="Lalanne C."/>
            <person name="Gautier V."/>
            <person name="Ament-Velasquez S.L."/>
            <person name="Kruys A."/>
            <person name="Hutchinson M.I."/>
            <person name="Powell A.J."/>
            <person name="Barry K."/>
            <person name="Miller A.N."/>
            <person name="Grigoriev I.V."/>
            <person name="Debuchy R."/>
            <person name="Gladieux P."/>
            <person name="Thoren M.H."/>
            <person name="Johannesson H."/>
        </authorList>
    </citation>
    <scope>NUCLEOTIDE SEQUENCE</scope>
    <source>
        <strain evidence="2">PSN309</strain>
    </source>
</reference>
<gene>
    <name evidence="2" type="ORF">QBC35DRAFT_470665</name>
</gene>
<name>A0AAN6X0I4_9PEZI</name>
<accession>A0AAN6X0I4</accession>